<feature type="domain" description="RNase H type-1" evidence="1">
    <location>
        <begin position="138"/>
        <end position="209"/>
    </location>
</feature>
<dbReference type="PANTHER" id="PTHR47723">
    <property type="entry name" value="OS05G0353850 PROTEIN"/>
    <property type="match status" value="1"/>
</dbReference>
<dbReference type="AlphaFoldDB" id="A0A8J6CH83"/>
<sequence>MGYLFMNKYNVHGLLSDSIKWDNCLHLWRSLSNKWDEIKDGVIWSIRYGCLVNFWNDHWVEGVGPLKLYQRGGDQIDETLRVYNVATINGSWNWNWLETILPQTILDHIATIMPPSHDSGTGRLTWRWMLKAQSSFVAVEGVFRDHEGEWLLRFDMNIGRSSVYQTEARALYEGMIMAWNEGFHKITVKSNNAILTDSINNGYALDNNLLAVQLIHTSL</sequence>
<dbReference type="InterPro" id="IPR044730">
    <property type="entry name" value="RNase_H-like_dom_plant"/>
</dbReference>
<proteinExistence type="predicted"/>
<dbReference type="InterPro" id="IPR002156">
    <property type="entry name" value="RNaseH_domain"/>
</dbReference>
<dbReference type="EMBL" id="JAHUZN010000012">
    <property type="protein sequence ID" value="KAG8474967.1"/>
    <property type="molecule type" value="Genomic_DNA"/>
</dbReference>
<dbReference type="Pfam" id="PF13456">
    <property type="entry name" value="RVT_3"/>
    <property type="match status" value="1"/>
</dbReference>
<dbReference type="Gene3D" id="3.30.420.10">
    <property type="entry name" value="Ribonuclease H-like superfamily/Ribonuclease H"/>
    <property type="match status" value="1"/>
</dbReference>
<dbReference type="PANTHER" id="PTHR47723:SF24">
    <property type="entry name" value="RNASE H TYPE-1 DOMAIN-CONTAINING PROTEIN"/>
    <property type="match status" value="1"/>
</dbReference>
<dbReference type="InterPro" id="IPR053151">
    <property type="entry name" value="RNase_H-like"/>
</dbReference>
<dbReference type="OrthoDB" id="978287at2759"/>
<evidence type="ECO:0000313" key="2">
    <source>
        <dbReference type="EMBL" id="KAG8474967.1"/>
    </source>
</evidence>
<dbReference type="Proteomes" id="UP000701853">
    <property type="component" value="Chromosome 12"/>
</dbReference>
<reference evidence="2 3" key="1">
    <citation type="journal article" date="2021" name="bioRxiv">
        <title>The Gossypium anomalum genome as a resource for cotton improvement and evolutionary analysis of hybrid incompatibility.</title>
        <authorList>
            <person name="Grover C.E."/>
            <person name="Yuan D."/>
            <person name="Arick M.A."/>
            <person name="Miller E.R."/>
            <person name="Hu G."/>
            <person name="Peterson D.G."/>
            <person name="Wendel J.F."/>
            <person name="Udall J.A."/>
        </authorList>
    </citation>
    <scope>NUCLEOTIDE SEQUENCE [LARGE SCALE GENOMIC DNA]</scope>
    <source>
        <strain evidence="2">JFW-Udall</strain>
        <tissue evidence="2">Leaf</tissue>
    </source>
</reference>
<dbReference type="InterPro" id="IPR036397">
    <property type="entry name" value="RNaseH_sf"/>
</dbReference>
<comment type="caution">
    <text evidence="2">The sequence shown here is derived from an EMBL/GenBank/DDBJ whole genome shotgun (WGS) entry which is preliminary data.</text>
</comment>
<name>A0A8J6CH83_9ROSI</name>
<dbReference type="GO" id="GO:0003676">
    <property type="term" value="F:nucleic acid binding"/>
    <property type="evidence" value="ECO:0007669"/>
    <property type="project" value="InterPro"/>
</dbReference>
<dbReference type="GO" id="GO:0004523">
    <property type="term" value="F:RNA-DNA hybrid ribonuclease activity"/>
    <property type="evidence" value="ECO:0007669"/>
    <property type="project" value="InterPro"/>
</dbReference>
<gene>
    <name evidence="2" type="ORF">CXB51_031695</name>
</gene>
<accession>A0A8J6CH83</accession>
<dbReference type="CDD" id="cd06222">
    <property type="entry name" value="RNase_H_like"/>
    <property type="match status" value="1"/>
</dbReference>
<evidence type="ECO:0000259" key="1">
    <source>
        <dbReference type="Pfam" id="PF13456"/>
    </source>
</evidence>
<keyword evidence="3" id="KW-1185">Reference proteome</keyword>
<protein>
    <recommendedName>
        <fullName evidence="1">RNase H type-1 domain-containing protein</fullName>
    </recommendedName>
</protein>
<organism evidence="2 3">
    <name type="scientific">Gossypium anomalum</name>
    <dbReference type="NCBI Taxonomy" id="47600"/>
    <lineage>
        <taxon>Eukaryota</taxon>
        <taxon>Viridiplantae</taxon>
        <taxon>Streptophyta</taxon>
        <taxon>Embryophyta</taxon>
        <taxon>Tracheophyta</taxon>
        <taxon>Spermatophyta</taxon>
        <taxon>Magnoliopsida</taxon>
        <taxon>eudicotyledons</taxon>
        <taxon>Gunneridae</taxon>
        <taxon>Pentapetalae</taxon>
        <taxon>rosids</taxon>
        <taxon>malvids</taxon>
        <taxon>Malvales</taxon>
        <taxon>Malvaceae</taxon>
        <taxon>Malvoideae</taxon>
        <taxon>Gossypium</taxon>
    </lineage>
</organism>
<evidence type="ECO:0000313" key="3">
    <source>
        <dbReference type="Proteomes" id="UP000701853"/>
    </source>
</evidence>